<accession>A0A3E1QNW9</accession>
<evidence type="ECO:0000256" key="5">
    <source>
        <dbReference type="ARBA" id="ARBA00022777"/>
    </source>
</evidence>
<organism evidence="13">
    <name type="scientific">Haemophilus influenzae</name>
    <dbReference type="NCBI Taxonomy" id="727"/>
    <lineage>
        <taxon>Bacteria</taxon>
        <taxon>Pseudomonadati</taxon>
        <taxon>Pseudomonadota</taxon>
        <taxon>Gammaproteobacteria</taxon>
        <taxon>Pasteurellales</taxon>
        <taxon>Pasteurellaceae</taxon>
        <taxon>Haemophilus</taxon>
    </lineage>
</organism>
<feature type="active site" description="Proton acceptor" evidence="8">
    <location>
        <position position="265"/>
    </location>
</feature>
<feature type="site" description="Important for activity" evidence="8">
    <location>
        <position position="24"/>
    </location>
</feature>
<dbReference type="PANTHER" id="PTHR43095">
    <property type="entry name" value="SUGAR KINASE"/>
    <property type="match status" value="1"/>
</dbReference>
<dbReference type="GO" id="GO:0004856">
    <property type="term" value="F:D-xylulokinase activity"/>
    <property type="evidence" value="ECO:0007669"/>
    <property type="project" value="UniProtKB-UniRule"/>
</dbReference>
<comment type="similarity">
    <text evidence="1 8 9">Belongs to the FGGY kinase family.</text>
</comment>
<dbReference type="SUPFAM" id="SSF53067">
    <property type="entry name" value="Actin-like ATPase domain"/>
    <property type="match status" value="2"/>
</dbReference>
<comment type="catalytic activity">
    <reaction evidence="8 10">
        <text>D-xylulose + ATP = D-xylulose 5-phosphate + ADP + H(+)</text>
        <dbReference type="Rhea" id="RHEA:10964"/>
        <dbReference type="ChEBI" id="CHEBI:15378"/>
        <dbReference type="ChEBI" id="CHEBI:17140"/>
        <dbReference type="ChEBI" id="CHEBI:30616"/>
        <dbReference type="ChEBI" id="CHEBI:57737"/>
        <dbReference type="ChEBI" id="CHEBI:456216"/>
        <dbReference type="EC" id="2.7.1.17"/>
    </reaction>
</comment>
<dbReference type="CDD" id="cd07809">
    <property type="entry name" value="ASKHA_NBD_FGGY_BaXK-like"/>
    <property type="match status" value="1"/>
</dbReference>
<dbReference type="GO" id="GO:0005998">
    <property type="term" value="P:xylulose catabolic process"/>
    <property type="evidence" value="ECO:0007669"/>
    <property type="project" value="UniProtKB-UniRule"/>
</dbReference>
<dbReference type="InterPro" id="IPR018485">
    <property type="entry name" value="FGGY_C"/>
</dbReference>
<evidence type="ECO:0000256" key="7">
    <source>
        <dbReference type="ARBA" id="ARBA00023277"/>
    </source>
</evidence>
<dbReference type="GO" id="GO:0042732">
    <property type="term" value="P:D-xylose metabolic process"/>
    <property type="evidence" value="ECO:0007669"/>
    <property type="project" value="UniProtKB-KW"/>
</dbReference>
<dbReference type="InterPro" id="IPR050406">
    <property type="entry name" value="FGGY_Carb_Kinase"/>
</dbReference>
<evidence type="ECO:0000256" key="3">
    <source>
        <dbReference type="ARBA" id="ARBA00022679"/>
    </source>
</evidence>
<dbReference type="NCBIfam" id="TIGR01312">
    <property type="entry name" value="XylB"/>
    <property type="match status" value="1"/>
</dbReference>
<evidence type="ECO:0000256" key="1">
    <source>
        <dbReference type="ARBA" id="ARBA00009156"/>
    </source>
</evidence>
<keyword evidence="4 8" id="KW-0547">Nucleotide-binding</keyword>
<feature type="domain" description="Carbohydrate kinase FGGY N-terminal" evidence="11">
    <location>
        <begin position="19"/>
        <end position="272"/>
    </location>
</feature>
<dbReference type="InterPro" id="IPR000577">
    <property type="entry name" value="Carb_kinase_FGGY"/>
</dbReference>
<keyword evidence="5 8" id="KW-0418">Kinase</keyword>
<keyword evidence="2 8" id="KW-0859">Xylose metabolism</keyword>
<keyword evidence="6 8" id="KW-0067">ATP-binding</keyword>
<evidence type="ECO:0000259" key="12">
    <source>
        <dbReference type="Pfam" id="PF02782"/>
    </source>
</evidence>
<evidence type="ECO:0000256" key="9">
    <source>
        <dbReference type="RuleBase" id="RU003733"/>
    </source>
</evidence>
<dbReference type="InterPro" id="IPR006000">
    <property type="entry name" value="Xylulokinase"/>
</dbReference>
<reference evidence="13" key="1">
    <citation type="submission" date="2018-08" db="EMBL/GenBank/DDBJ databases">
        <title>Antagonistic pleiotropy in the bifunctional surface protein FadL/P1 during adaptation of Haemophilus influenzae to chronic lung infection associated with COPD.</title>
        <authorList>
            <person name="Moleres J."/>
            <person name="Ehrlich R."/>
        </authorList>
    </citation>
    <scope>NUCLEOTIDE SEQUENCE [LARGE SCALE GENOMIC DNA]</scope>
    <source>
        <strain evidence="13">P668-6062</strain>
    </source>
</reference>
<dbReference type="PANTHER" id="PTHR43095:SF5">
    <property type="entry name" value="XYLULOSE KINASE"/>
    <property type="match status" value="1"/>
</dbReference>
<dbReference type="PROSITE" id="PS00445">
    <property type="entry name" value="FGGY_KINASES_2"/>
    <property type="match status" value="1"/>
</dbReference>
<name>A0A3E1QNW9_HAEIF</name>
<protein>
    <recommendedName>
        <fullName evidence="8 10">Xylulose kinase</fullName>
        <shortName evidence="8 10">Xylulokinase</shortName>
        <ecNumber evidence="8 10">2.7.1.17</ecNumber>
    </recommendedName>
</protein>
<dbReference type="AlphaFoldDB" id="A0A3E1QNW9"/>
<dbReference type="InterPro" id="IPR018483">
    <property type="entry name" value="Carb_kinase_FGGY_CS"/>
</dbReference>
<dbReference type="Pfam" id="PF02782">
    <property type="entry name" value="FGGY_C"/>
    <property type="match status" value="1"/>
</dbReference>
<feature type="domain" description="Carbohydrate kinase FGGY C-terminal" evidence="12">
    <location>
        <begin position="282"/>
        <end position="464"/>
    </location>
</feature>
<evidence type="ECO:0000259" key="11">
    <source>
        <dbReference type="Pfam" id="PF00370"/>
    </source>
</evidence>
<proteinExistence type="inferred from homology"/>
<evidence type="ECO:0000256" key="8">
    <source>
        <dbReference type="HAMAP-Rule" id="MF_02220"/>
    </source>
</evidence>
<dbReference type="PIRSF" id="PIRSF000538">
    <property type="entry name" value="GlpK"/>
    <property type="match status" value="1"/>
</dbReference>
<dbReference type="GO" id="GO:0005524">
    <property type="term" value="F:ATP binding"/>
    <property type="evidence" value="ECO:0007669"/>
    <property type="project" value="UniProtKB-UniRule"/>
</dbReference>
<dbReference type="HAMAP" id="MF_02220">
    <property type="entry name" value="XylB"/>
    <property type="match status" value="1"/>
</dbReference>
<evidence type="ECO:0000256" key="4">
    <source>
        <dbReference type="ARBA" id="ARBA00022741"/>
    </source>
</evidence>
<dbReference type="EC" id="2.7.1.17" evidence="8 10"/>
<gene>
    <name evidence="8 10 13" type="primary">xylB</name>
    <name evidence="13" type="ORF">CH627_01965</name>
</gene>
<keyword evidence="3 8" id="KW-0808">Transferase</keyword>
<feature type="binding site" evidence="8">
    <location>
        <begin position="102"/>
        <end position="103"/>
    </location>
    <ligand>
        <name>substrate</name>
    </ligand>
</feature>
<dbReference type="InterPro" id="IPR043129">
    <property type="entry name" value="ATPase_NBD"/>
</dbReference>
<dbReference type="Pfam" id="PF00370">
    <property type="entry name" value="FGGY_N"/>
    <property type="match status" value="1"/>
</dbReference>
<dbReference type="InterPro" id="IPR018484">
    <property type="entry name" value="FGGY_N"/>
</dbReference>
<comment type="function">
    <text evidence="8">Catalyzes the phosphorylation of D-xylulose to D-xylulose 5-phosphate.</text>
</comment>
<evidence type="ECO:0000256" key="6">
    <source>
        <dbReference type="ARBA" id="ARBA00022840"/>
    </source>
</evidence>
<comment type="caution">
    <text evidence="13">The sequence shown here is derived from an EMBL/GenBank/DDBJ whole genome shotgun (WGS) entry which is preliminary data.</text>
</comment>
<dbReference type="EMBL" id="QVJI01000002">
    <property type="protein sequence ID" value="RFN64762.1"/>
    <property type="molecule type" value="Genomic_DNA"/>
</dbReference>
<evidence type="ECO:0000256" key="2">
    <source>
        <dbReference type="ARBA" id="ARBA00022629"/>
    </source>
</evidence>
<dbReference type="Gene3D" id="3.30.420.40">
    <property type="match status" value="2"/>
</dbReference>
<sequence>MKQKCGCISPHFFILGDIMYIGIDCGTQGTKAIVLDSVQKKVIGVGYAKHELITQSNGRREQQPNWWIEALQQALQIALKQAKNSPHFSPNLVKGIGISGQQHGLVMLDKNDRPLYKAKLWCDTETATENDILIEKLGGQTAVFEKLGIICQTGYTASKLSWFRQNYPDKFANIRKIMLPHDYLNYWLTGKFCTEFGDASGSGYFDVVKREWKREVFKYLAPELNMDEVLPKLLSAEQKIGVIKPEIATLFGFNENVIVSTGGGDNMMGAIGTGNIREGIATMSLGTSGTLYAYTQKPLLNLPPMIANFCSSNNGWLPLVCVMNITSSNKQLMNLLNIDIEELNQLAQQAPIGANGITILPFFNGERVPPLPNAKASILGLDSSNFTRENLCRAMMESATFTLRYGLDLFRQAGLETSQIRLIGGGAKSSFWRQMIADVMNSEVVCLQEEEAAALGGAIQAMWANGEGELEFLCETFIHLDENSKAYPNLSQVKNYQSAYERYLIHLSQLY</sequence>
<evidence type="ECO:0000313" key="13">
    <source>
        <dbReference type="EMBL" id="RFN64762.1"/>
    </source>
</evidence>
<dbReference type="OMA" id="SYSGQMH"/>
<evidence type="ECO:0000256" key="10">
    <source>
        <dbReference type="RuleBase" id="RU364073"/>
    </source>
</evidence>
<keyword evidence="7 8" id="KW-0119">Carbohydrate metabolism</keyword>
<dbReference type="PROSITE" id="PS00933">
    <property type="entry name" value="FGGY_KINASES_1"/>
    <property type="match status" value="1"/>
</dbReference>